<organism evidence="2 3">
    <name type="scientific">Planomonospora venezuelensis</name>
    <dbReference type="NCBI Taxonomy" id="1999"/>
    <lineage>
        <taxon>Bacteria</taxon>
        <taxon>Bacillati</taxon>
        <taxon>Actinomycetota</taxon>
        <taxon>Actinomycetes</taxon>
        <taxon>Streptosporangiales</taxon>
        <taxon>Streptosporangiaceae</taxon>
        <taxon>Planomonospora</taxon>
    </lineage>
</organism>
<dbReference type="Proteomes" id="UP000562352">
    <property type="component" value="Unassembled WGS sequence"/>
</dbReference>
<feature type="transmembrane region" description="Helical" evidence="1">
    <location>
        <begin position="190"/>
        <end position="212"/>
    </location>
</feature>
<proteinExistence type="predicted"/>
<keyword evidence="1" id="KW-0812">Transmembrane</keyword>
<evidence type="ECO:0008006" key="4">
    <source>
        <dbReference type="Google" id="ProtNLM"/>
    </source>
</evidence>
<dbReference type="EMBL" id="JACHJJ010000002">
    <property type="protein sequence ID" value="MBB5961734.1"/>
    <property type="molecule type" value="Genomic_DNA"/>
</dbReference>
<feature type="transmembrane region" description="Helical" evidence="1">
    <location>
        <begin position="63"/>
        <end position="85"/>
    </location>
</feature>
<comment type="caution">
    <text evidence="2">The sequence shown here is derived from an EMBL/GenBank/DDBJ whole genome shotgun (WGS) entry which is preliminary data.</text>
</comment>
<dbReference type="RefSeq" id="WP_184938814.1">
    <property type="nucleotide sequence ID" value="NZ_BAAAWZ010000001.1"/>
</dbReference>
<feature type="transmembrane region" description="Helical" evidence="1">
    <location>
        <begin position="218"/>
        <end position="239"/>
    </location>
</feature>
<dbReference type="AlphaFoldDB" id="A0A841CZL1"/>
<name>A0A841CZL1_PLAVE</name>
<keyword evidence="1" id="KW-0472">Membrane</keyword>
<evidence type="ECO:0000256" key="1">
    <source>
        <dbReference type="SAM" id="Phobius"/>
    </source>
</evidence>
<evidence type="ECO:0000313" key="3">
    <source>
        <dbReference type="Proteomes" id="UP000562352"/>
    </source>
</evidence>
<reference evidence="2 3" key="1">
    <citation type="submission" date="2020-08" db="EMBL/GenBank/DDBJ databases">
        <title>Genomic Encyclopedia of Type Strains, Phase III (KMG-III): the genomes of soil and plant-associated and newly described type strains.</title>
        <authorList>
            <person name="Whitman W."/>
        </authorList>
    </citation>
    <scope>NUCLEOTIDE SEQUENCE [LARGE SCALE GENOMIC DNA]</scope>
    <source>
        <strain evidence="2 3">CECT 3303</strain>
    </source>
</reference>
<feature type="transmembrane region" description="Helical" evidence="1">
    <location>
        <begin position="134"/>
        <end position="155"/>
    </location>
</feature>
<keyword evidence="3" id="KW-1185">Reference proteome</keyword>
<feature type="transmembrane region" description="Helical" evidence="1">
    <location>
        <begin position="97"/>
        <end position="122"/>
    </location>
</feature>
<accession>A0A841CZL1</accession>
<protein>
    <recommendedName>
        <fullName evidence="4">DUF1648 domain-containing protein</fullName>
    </recommendedName>
</protein>
<keyword evidence="1" id="KW-1133">Transmembrane helix</keyword>
<evidence type="ECO:0000313" key="2">
    <source>
        <dbReference type="EMBL" id="MBB5961734.1"/>
    </source>
</evidence>
<sequence length="338" mass="34743">MTSSLPSKSLPSKSRAITVAGLWGALVTAVLAVVPLALRDRLPDPLATHWSGGSLPDGNASFAGSLAFVLIFWGATWAALLGAALHGAILRGRLSRVHWWGLLFGGAVFTLGMHGVTLAANLDAATWREALLPGWQIVAVLAASAGAGVLAGYLGRGGPDVAPARSRETPVMRLRPGQRAVWVSRVSNPWLAGLTTVSLLSAAVVCGFAAMGMVGASAAWMSLAVAVPLTLLGLATATVQVRTDAEGLRVGFGPWGRPARRTPIGAIESAWAERLTPAEVGGWGVRGIPGTGRTTLMLRGGDHLVVRRTGGGEFAVSADDAERGAALLNAYIAETTGS</sequence>
<gene>
    <name evidence="2" type="ORF">FHS22_000991</name>
</gene>